<dbReference type="CDD" id="cd00207">
    <property type="entry name" value="fer2"/>
    <property type="match status" value="1"/>
</dbReference>
<keyword evidence="10" id="KW-0812">Transmembrane</keyword>
<dbReference type="GO" id="GO:0009055">
    <property type="term" value="F:electron transfer activity"/>
    <property type="evidence" value="ECO:0007669"/>
    <property type="project" value="InterPro"/>
</dbReference>
<dbReference type="PROSITE" id="PS00197">
    <property type="entry name" value="2FE2S_FER_1"/>
    <property type="match status" value="1"/>
</dbReference>
<evidence type="ECO:0000313" key="13">
    <source>
        <dbReference type="Proteomes" id="UP000574390"/>
    </source>
</evidence>
<evidence type="ECO:0000313" key="12">
    <source>
        <dbReference type="EMBL" id="KAF4699522.1"/>
    </source>
</evidence>
<evidence type="ECO:0000256" key="9">
    <source>
        <dbReference type="SAM" id="Coils"/>
    </source>
</evidence>
<dbReference type="GO" id="GO:0022900">
    <property type="term" value="P:electron transport chain"/>
    <property type="evidence" value="ECO:0007669"/>
    <property type="project" value="InterPro"/>
</dbReference>
<comment type="cofactor">
    <cofactor evidence="8">
        <name>[2Fe-2S] cluster</name>
        <dbReference type="ChEBI" id="CHEBI:190135"/>
    </cofactor>
</comment>
<dbReference type="SUPFAM" id="SSF54292">
    <property type="entry name" value="2Fe-2S ferredoxin-like"/>
    <property type="match status" value="1"/>
</dbReference>
<dbReference type="GO" id="GO:0046872">
    <property type="term" value="F:metal ion binding"/>
    <property type="evidence" value="ECO:0007669"/>
    <property type="project" value="UniProtKB-KW"/>
</dbReference>
<evidence type="ECO:0000256" key="10">
    <source>
        <dbReference type="SAM" id="Phobius"/>
    </source>
</evidence>
<evidence type="ECO:0000256" key="7">
    <source>
        <dbReference type="ARBA" id="ARBA00023014"/>
    </source>
</evidence>
<keyword evidence="4" id="KW-0479">Metal-binding</keyword>
<dbReference type="PROSITE" id="PS51085">
    <property type="entry name" value="2FE2S_FER_2"/>
    <property type="match status" value="1"/>
</dbReference>
<dbReference type="InterPro" id="IPR010241">
    <property type="entry name" value="Fd_pln"/>
</dbReference>
<dbReference type="InterPro" id="IPR001041">
    <property type="entry name" value="2Fe-2S_ferredoxin-type"/>
</dbReference>
<feature type="coiled-coil region" evidence="9">
    <location>
        <begin position="900"/>
        <end position="927"/>
    </location>
</feature>
<keyword evidence="10" id="KW-1133">Transmembrane helix</keyword>
<comment type="similarity">
    <text evidence="1">Belongs to the 2Fe2S plant-type ferredoxin family.</text>
</comment>
<dbReference type="GO" id="GO:0051537">
    <property type="term" value="F:2 iron, 2 sulfur cluster binding"/>
    <property type="evidence" value="ECO:0007669"/>
    <property type="project" value="UniProtKB-KW"/>
</dbReference>
<dbReference type="PANTHER" id="PTHR43112:SF30">
    <property type="entry name" value="FERREDOXIN-3, CHLOROPLASTIC"/>
    <property type="match status" value="1"/>
</dbReference>
<proteinExistence type="inferred from homology"/>
<keyword evidence="6" id="KW-0408">Iron</keyword>
<keyword evidence="5" id="KW-0249">Electron transport</keyword>
<protein>
    <recommendedName>
        <fullName evidence="11">2Fe-2S ferredoxin-type domain-containing protein</fullName>
    </recommendedName>
</protein>
<dbReference type="Proteomes" id="UP000574390">
    <property type="component" value="Unassembled WGS sequence"/>
</dbReference>
<evidence type="ECO:0000256" key="5">
    <source>
        <dbReference type="ARBA" id="ARBA00022982"/>
    </source>
</evidence>
<dbReference type="AlphaFoldDB" id="A0A7J6PU30"/>
<feature type="domain" description="2Fe-2S ferredoxin-type" evidence="11">
    <location>
        <begin position="101"/>
        <end position="194"/>
    </location>
</feature>
<evidence type="ECO:0000256" key="4">
    <source>
        <dbReference type="ARBA" id="ARBA00022723"/>
    </source>
</evidence>
<keyword evidence="9" id="KW-0175">Coiled coil</keyword>
<dbReference type="InterPro" id="IPR006058">
    <property type="entry name" value="2Fe2S_fd_BS"/>
</dbReference>
<organism evidence="12 13">
    <name type="scientific">Perkinsus olseni</name>
    <name type="common">Perkinsus atlanticus</name>
    <dbReference type="NCBI Taxonomy" id="32597"/>
    <lineage>
        <taxon>Eukaryota</taxon>
        <taxon>Sar</taxon>
        <taxon>Alveolata</taxon>
        <taxon>Perkinsozoa</taxon>
        <taxon>Perkinsea</taxon>
        <taxon>Perkinsida</taxon>
        <taxon>Perkinsidae</taxon>
        <taxon>Perkinsus</taxon>
    </lineage>
</organism>
<evidence type="ECO:0000256" key="2">
    <source>
        <dbReference type="ARBA" id="ARBA00022448"/>
    </source>
</evidence>
<dbReference type="InterPro" id="IPR012675">
    <property type="entry name" value="Beta-grasp_dom_sf"/>
</dbReference>
<evidence type="ECO:0000256" key="8">
    <source>
        <dbReference type="ARBA" id="ARBA00034078"/>
    </source>
</evidence>
<comment type="caution">
    <text evidence="12">The sequence shown here is derived from an EMBL/GenBank/DDBJ whole genome shotgun (WGS) entry which is preliminary data.</text>
</comment>
<evidence type="ECO:0000256" key="1">
    <source>
        <dbReference type="ARBA" id="ARBA00007874"/>
    </source>
</evidence>
<reference evidence="12 13" key="1">
    <citation type="submission" date="2020-04" db="EMBL/GenBank/DDBJ databases">
        <title>Perkinsus olseni comparative genomics.</title>
        <authorList>
            <person name="Bogema D.R."/>
        </authorList>
    </citation>
    <scope>NUCLEOTIDE SEQUENCE [LARGE SCALE GENOMIC DNA]</scope>
    <source>
        <strain evidence="12">ATCC PRA-205</strain>
    </source>
</reference>
<keyword evidence="10" id="KW-0472">Membrane</keyword>
<dbReference type="Pfam" id="PF00111">
    <property type="entry name" value="Fer2"/>
    <property type="match status" value="1"/>
</dbReference>
<keyword evidence="7" id="KW-0411">Iron-sulfur</keyword>
<dbReference type="NCBIfam" id="TIGR02008">
    <property type="entry name" value="fdx_plant"/>
    <property type="match status" value="1"/>
</dbReference>
<keyword evidence="3" id="KW-0001">2Fe-2S</keyword>
<dbReference type="PANTHER" id="PTHR43112">
    <property type="entry name" value="FERREDOXIN"/>
    <property type="match status" value="1"/>
</dbReference>
<keyword evidence="2" id="KW-0813">Transport</keyword>
<dbReference type="EMBL" id="JABANM010034504">
    <property type="protein sequence ID" value="KAF4699522.1"/>
    <property type="molecule type" value="Genomic_DNA"/>
</dbReference>
<feature type="transmembrane region" description="Helical" evidence="10">
    <location>
        <begin position="22"/>
        <end position="44"/>
    </location>
</feature>
<evidence type="ECO:0000256" key="6">
    <source>
        <dbReference type="ARBA" id="ARBA00023004"/>
    </source>
</evidence>
<evidence type="ECO:0000259" key="11">
    <source>
        <dbReference type="PROSITE" id="PS51085"/>
    </source>
</evidence>
<name>A0A7J6PU30_PEROL</name>
<gene>
    <name evidence="12" type="ORF">FOZ62_003860</name>
</gene>
<evidence type="ECO:0000256" key="3">
    <source>
        <dbReference type="ARBA" id="ARBA00022714"/>
    </source>
</evidence>
<sequence length="966" mass="103382">MAAAEGPMVPPRSGKKSGLLRLVLSAIGIYALVAVVTMSADLAFSIGSGNKASSGKFLSTKRLSSPPQTVFRSCRPSALGVAPGADPVPAMFGHRRVGAGYKITMQTPDGDKVFDCDEDTYILDAAEEAGIFDLPYSCRAGACAACAGQVLEGSVDQEDQAFLEQDQMSGAFEGMSNTRDHKEGDSLVAQRTEEALRVLSSFILGDQELGEMENLPAPTLEILFASLNDFSGTIKEYPEAAQVLRCALGKADDETLDVAIRRCIEALEEISRAGGKVYEVEDMDRIGGFGTLLAVLVCSKQGPVAIDIVNRALMAIVGAMSSDGLVEHSEEDTNVVAWPLQTVDLTGEYESDVAMLLTSLCRSFLMIAIQCRPSPPIDEGDACIIIHKRFTQCFLTLLADNHTAVTAERRECGIGEVAAMVARVAIAVLTPCGPPSGTIRDGVEQIICSDGRRHFGGNRGPFERALDEALAVDPSRGEELWAALLAALESEDDTVAGGRASLWKASEACTFSSEAVVLLWLLLSQSEGFRTTVFPESRLPRGPPDGWEEGGSFHVPSPARLFLPVVGLINRILKALDEVAKDEEGVKGSSMDQGARTLGEALLEGSPYKSYSTLLSALIGVLVIITEDRGTVLALRKCEYSKIHAKRLNNDGVLAVASFEGGSLLDVLVVTSLRMMPYMPSNSIALAAAVCNVCPYLYSISAVTAEKLEEALRKSIRAAVNGRPRGKEIVGLLGEGVATLLTWNYRESESLVLAMLSHSEAYSSTEMTTAGLAEGHVGVIKTVLEVSEEAVGEAMRDDVSHDDIVDLLPDTMVGLLPPPQPVLVRRHDGELGGGGSSSFLAFCLGEEDEASRDLAYWLHCFPDTPSFGADLPKGEYGIPYGTDVTALMEHVAEEGSKADLSRLSREVTSLGQRLASAEKRLIEVREEKAKSVAAEDYQRAGQLKEEEERLRSSINHLKSLGLPESA</sequence>
<dbReference type="Gene3D" id="3.10.20.30">
    <property type="match status" value="1"/>
</dbReference>
<dbReference type="InterPro" id="IPR036010">
    <property type="entry name" value="2Fe-2S_ferredoxin-like_sf"/>
</dbReference>
<accession>A0A7J6PU30</accession>